<organism evidence="6 7">
    <name type="scientific">Phialophora macrospora</name>
    <dbReference type="NCBI Taxonomy" id="1851006"/>
    <lineage>
        <taxon>Eukaryota</taxon>
        <taxon>Fungi</taxon>
        <taxon>Dikarya</taxon>
        <taxon>Ascomycota</taxon>
        <taxon>Pezizomycotina</taxon>
        <taxon>Eurotiomycetes</taxon>
        <taxon>Chaetothyriomycetidae</taxon>
        <taxon>Chaetothyriales</taxon>
        <taxon>Herpotrichiellaceae</taxon>
        <taxon>Phialophora</taxon>
    </lineage>
</organism>
<dbReference type="InterPro" id="IPR002646">
    <property type="entry name" value="PolA_pol_head_dom"/>
</dbReference>
<reference evidence="6 7" key="1">
    <citation type="submission" date="2015-01" db="EMBL/GenBank/DDBJ databases">
        <title>The Genome Sequence of Capronia semiimmersa CBS27337.</title>
        <authorList>
            <consortium name="The Broad Institute Genomics Platform"/>
            <person name="Cuomo C."/>
            <person name="de Hoog S."/>
            <person name="Gorbushina A."/>
            <person name="Stielow B."/>
            <person name="Teixiera M."/>
            <person name="Abouelleil A."/>
            <person name="Chapman S.B."/>
            <person name="Priest M."/>
            <person name="Young S.K."/>
            <person name="Wortman J."/>
            <person name="Nusbaum C."/>
            <person name="Birren B."/>
        </authorList>
    </citation>
    <scope>NUCLEOTIDE SEQUENCE [LARGE SCALE GENOMIC DNA]</scope>
    <source>
        <strain evidence="6 7">CBS 27337</strain>
    </source>
</reference>
<dbReference type="InterPro" id="IPR043519">
    <property type="entry name" value="NT_sf"/>
</dbReference>
<evidence type="ECO:0000256" key="3">
    <source>
        <dbReference type="ARBA" id="ARBA00022884"/>
    </source>
</evidence>
<gene>
    <name evidence="6" type="ORF">PV04_08768</name>
</gene>
<dbReference type="Gene3D" id="1.10.3090.10">
    <property type="entry name" value="cca-adding enzyme, domain 2"/>
    <property type="match status" value="1"/>
</dbReference>
<dbReference type="PANTHER" id="PTHR13734:SF5">
    <property type="entry name" value="CCA TRNA NUCLEOTIDYLTRANSFERASE, MITOCHONDRIAL"/>
    <property type="match status" value="1"/>
</dbReference>
<dbReference type="GO" id="GO:0052927">
    <property type="term" value="F:CC tRNA cytidylyltransferase activity"/>
    <property type="evidence" value="ECO:0007669"/>
    <property type="project" value="TreeGrafter"/>
</dbReference>
<dbReference type="GO" id="GO:0052929">
    <property type="term" value="F:ATP:3'-cytidine-cytidine-tRNA adenylyltransferase activity"/>
    <property type="evidence" value="ECO:0007669"/>
    <property type="project" value="TreeGrafter"/>
</dbReference>
<evidence type="ECO:0000313" key="6">
    <source>
        <dbReference type="EMBL" id="KIW63796.1"/>
    </source>
</evidence>
<dbReference type="EMBL" id="KN846961">
    <property type="protein sequence ID" value="KIW63796.1"/>
    <property type="molecule type" value="Genomic_DNA"/>
</dbReference>
<accession>A0A0D2CF90</accession>
<dbReference type="SUPFAM" id="SSF81301">
    <property type="entry name" value="Nucleotidyltransferase"/>
    <property type="match status" value="1"/>
</dbReference>
<dbReference type="HOGENOM" id="CLU_019592_2_0_1"/>
<dbReference type="Gene3D" id="3.30.460.10">
    <property type="entry name" value="Beta Polymerase, domain 2"/>
    <property type="match status" value="1"/>
</dbReference>
<evidence type="ECO:0000256" key="1">
    <source>
        <dbReference type="ARBA" id="ARBA00007265"/>
    </source>
</evidence>
<dbReference type="AlphaFoldDB" id="A0A0D2CF90"/>
<evidence type="ECO:0000259" key="5">
    <source>
        <dbReference type="Pfam" id="PF01743"/>
    </source>
</evidence>
<dbReference type="PANTHER" id="PTHR13734">
    <property type="entry name" value="TRNA-NUCLEOTIDYLTRANSFERASE"/>
    <property type="match status" value="1"/>
</dbReference>
<dbReference type="STRING" id="5601.A0A0D2CF90"/>
<sequence>MRLHNLRTIKRHLRLKQNISRTRTHSTMTAVQLPLTPAEKLFRQCLLDCRGQMQDTPGMKDLVLRWTGGWVRDKLLGVQSHDIDVALSSMTGLQYGQAMQDFMKEYGAKYEEEAIKQGINHQVKDIHTIAANPEKSKHLETITTRIFGLDVDFVNLRKEVYDEQSRNPQMEFGTAEEDALRRDATVNALFYNLDTQTVEDFTRQGLDDMKKKIIRTPLSPFQTFKDDPLRVLRLIRFACRLGYEIESTAQEAMKDKTIHKALRLKISRERVGVEIGKIMAGPDPYTGLSYINAFDLYQTVFGDPMISDDDFPVDAAQALIAYGGLSRILEEKSSICLVLKPKEDQSLSWFLAAYSPFARSSVRAEQASREGIKATNKMSKTLKDAIDLRPRILEVVKLVNEDKATRADVGMTLRQSKEAWRSHILFSLLCDIVEEDFSTVTDRYQRFVTFIHDQKLEDAHTVVPILNGNQIKDALGGPKGGPWLKRAVDMLAQWQFNNPDAPRDQAIETIASKKQELGLG</sequence>
<dbReference type="GO" id="GO:0003723">
    <property type="term" value="F:RNA binding"/>
    <property type="evidence" value="ECO:0007669"/>
    <property type="project" value="UniProtKB-KW"/>
</dbReference>
<name>A0A0D2CF90_9EURO</name>
<comment type="similarity">
    <text evidence="1 4">Belongs to the tRNA nucleotidyltransferase/poly(A) polymerase family.</text>
</comment>
<keyword evidence="2 4" id="KW-0808">Transferase</keyword>
<keyword evidence="3 4" id="KW-0694">RNA-binding</keyword>
<evidence type="ECO:0000313" key="7">
    <source>
        <dbReference type="Proteomes" id="UP000054266"/>
    </source>
</evidence>
<dbReference type="Proteomes" id="UP000054266">
    <property type="component" value="Unassembled WGS sequence"/>
</dbReference>
<proteinExistence type="inferred from homology"/>
<feature type="domain" description="Poly A polymerase head" evidence="5">
    <location>
        <begin position="65"/>
        <end position="215"/>
    </location>
</feature>
<evidence type="ECO:0000256" key="2">
    <source>
        <dbReference type="ARBA" id="ARBA00022679"/>
    </source>
</evidence>
<dbReference type="GO" id="GO:0001680">
    <property type="term" value="P:tRNA 3'-terminal CCA addition"/>
    <property type="evidence" value="ECO:0007669"/>
    <property type="project" value="TreeGrafter"/>
</dbReference>
<dbReference type="SUPFAM" id="SSF81891">
    <property type="entry name" value="Poly A polymerase C-terminal region-like"/>
    <property type="match status" value="1"/>
</dbReference>
<dbReference type="FunFam" id="3.30.460.10:FF:000019">
    <property type="entry name" value="tRNA nucleotidyltransferase cca2"/>
    <property type="match status" value="1"/>
</dbReference>
<dbReference type="Pfam" id="PF01743">
    <property type="entry name" value="PolyA_pol"/>
    <property type="match status" value="1"/>
</dbReference>
<keyword evidence="7" id="KW-1185">Reference proteome</keyword>
<dbReference type="CDD" id="cd05398">
    <property type="entry name" value="NT_ClassII-CCAase"/>
    <property type="match status" value="1"/>
</dbReference>
<evidence type="ECO:0000256" key="4">
    <source>
        <dbReference type="RuleBase" id="RU003953"/>
    </source>
</evidence>
<dbReference type="GO" id="GO:0005739">
    <property type="term" value="C:mitochondrion"/>
    <property type="evidence" value="ECO:0007669"/>
    <property type="project" value="UniProtKB-ARBA"/>
</dbReference>
<protein>
    <recommendedName>
        <fullName evidence="5">Poly A polymerase head domain-containing protein</fullName>
    </recommendedName>
</protein>